<comment type="subcellular location">
    <subcellularLocation>
        <location evidence="1">Membrane</location>
        <topology evidence="1">Multi-pass membrane protein</topology>
    </subcellularLocation>
</comment>
<feature type="transmembrane region" description="Helical" evidence="7">
    <location>
        <begin position="284"/>
        <end position="306"/>
    </location>
</feature>
<evidence type="ECO:0000256" key="5">
    <source>
        <dbReference type="ARBA" id="ARBA00023136"/>
    </source>
</evidence>
<dbReference type="InterPro" id="IPR013057">
    <property type="entry name" value="AA_transpt_TM"/>
</dbReference>
<feature type="transmembrane region" description="Helical" evidence="7">
    <location>
        <begin position="212"/>
        <end position="232"/>
    </location>
</feature>
<dbReference type="GO" id="GO:0015179">
    <property type="term" value="F:L-amino acid transmembrane transporter activity"/>
    <property type="evidence" value="ECO:0007669"/>
    <property type="project" value="TreeGrafter"/>
</dbReference>
<feature type="region of interest" description="Disordered" evidence="6">
    <location>
        <begin position="1"/>
        <end position="41"/>
    </location>
</feature>
<evidence type="ECO:0000256" key="7">
    <source>
        <dbReference type="SAM" id="Phobius"/>
    </source>
</evidence>
<evidence type="ECO:0000313" key="9">
    <source>
        <dbReference type="EMBL" id="KAJ5129213.1"/>
    </source>
</evidence>
<proteinExistence type="inferred from homology"/>
<evidence type="ECO:0000256" key="1">
    <source>
        <dbReference type="ARBA" id="ARBA00004141"/>
    </source>
</evidence>
<dbReference type="PANTHER" id="PTHR22950:SF479">
    <property type="entry name" value="AMINO ACID TRANSPORTER (EUROFUNG)-RELATED"/>
    <property type="match status" value="1"/>
</dbReference>
<dbReference type="PANTHER" id="PTHR22950">
    <property type="entry name" value="AMINO ACID TRANSPORTER"/>
    <property type="match status" value="1"/>
</dbReference>
<comment type="caution">
    <text evidence="9">The sequence shown here is derived from an EMBL/GenBank/DDBJ whole genome shotgun (WGS) entry which is preliminary data.</text>
</comment>
<reference evidence="9" key="1">
    <citation type="submission" date="2022-11" db="EMBL/GenBank/DDBJ databases">
        <authorList>
            <person name="Petersen C."/>
        </authorList>
    </citation>
    <scope>NUCLEOTIDE SEQUENCE</scope>
    <source>
        <strain evidence="9">IBT 22155</strain>
    </source>
</reference>
<dbReference type="GO" id="GO:0016020">
    <property type="term" value="C:membrane"/>
    <property type="evidence" value="ECO:0007669"/>
    <property type="project" value="UniProtKB-SubCell"/>
</dbReference>
<evidence type="ECO:0000256" key="2">
    <source>
        <dbReference type="ARBA" id="ARBA00008066"/>
    </source>
</evidence>
<sequence>MTPDRVDVDSPSGSEKLQLGLQGSDRTKSESVKEQDPFGDESQAGVKYKTMAWWCVLLFSNPFESREKLIHFDRQAGLIMIAETISLGILALPKALATLGLVPGILTILGVGIISTYTGYTIGRFKCRHVQVHSMADAGDLLFGKIGRHTLDVAQLIFFLLVMGSHVLTFSIMMNVLTDHSSCTIIFSVVGLLASFMLTLPRRLEKLSHISWVSFVSIVGAVLTSMIGVALVKQNPVPVSAFSSPPEVHDACLAVANIIFAYAGHVAFFTLFSELRDLKDFPKALALLQVSEMVLYTVAAIVIYAYIGPTVDSPALNSTGQLFRKISYAIAMPTIVIGGVVNAHVAVKFIYVRILRGTNSMHSQSFVARLIWAMVCGALWILSWIIAEGIPVFNDVLGLASSLFASWFSVGLPGLFWLYLNRSCWFLTWRQKTLFCINVLLVFVGFLICIVGLYSSIRSIYRNLREGVGGGSFSCADNSVS</sequence>
<reference evidence="9" key="2">
    <citation type="journal article" date="2023" name="IMA Fungus">
        <title>Comparative genomic study of the Penicillium genus elucidates a diverse pangenome and 15 lateral gene transfer events.</title>
        <authorList>
            <person name="Petersen C."/>
            <person name="Sorensen T."/>
            <person name="Nielsen M.R."/>
            <person name="Sondergaard T.E."/>
            <person name="Sorensen J.L."/>
            <person name="Fitzpatrick D.A."/>
            <person name="Frisvad J.C."/>
            <person name="Nielsen K.L."/>
        </authorList>
    </citation>
    <scope>NUCLEOTIDE SEQUENCE</scope>
    <source>
        <strain evidence="9">IBT 22155</strain>
    </source>
</reference>
<name>A0A9W9KYL5_9EURO</name>
<keyword evidence="10" id="KW-1185">Reference proteome</keyword>
<feature type="transmembrane region" description="Helical" evidence="7">
    <location>
        <begin position="432"/>
        <end position="454"/>
    </location>
</feature>
<gene>
    <name evidence="9" type="ORF">N7515_005252</name>
</gene>
<evidence type="ECO:0000259" key="8">
    <source>
        <dbReference type="Pfam" id="PF01490"/>
    </source>
</evidence>
<feature type="transmembrane region" description="Helical" evidence="7">
    <location>
        <begin position="366"/>
        <end position="387"/>
    </location>
</feature>
<protein>
    <recommendedName>
        <fullName evidence="8">Amino acid transporter transmembrane domain-containing protein</fullName>
    </recommendedName>
</protein>
<feature type="compositionally biased region" description="Basic and acidic residues" evidence="6">
    <location>
        <begin position="25"/>
        <end position="36"/>
    </location>
</feature>
<dbReference type="EMBL" id="JAPQKL010000005">
    <property type="protein sequence ID" value="KAJ5129213.1"/>
    <property type="molecule type" value="Genomic_DNA"/>
</dbReference>
<accession>A0A9W9KYL5</accession>
<keyword evidence="4 7" id="KW-1133">Transmembrane helix</keyword>
<dbReference type="RefSeq" id="XP_056519592.1">
    <property type="nucleotide sequence ID" value="XM_056665996.1"/>
</dbReference>
<dbReference type="OrthoDB" id="40134at2759"/>
<organism evidence="9 10">
    <name type="scientific">Penicillium bovifimosum</name>
    <dbReference type="NCBI Taxonomy" id="126998"/>
    <lineage>
        <taxon>Eukaryota</taxon>
        <taxon>Fungi</taxon>
        <taxon>Dikarya</taxon>
        <taxon>Ascomycota</taxon>
        <taxon>Pezizomycotina</taxon>
        <taxon>Eurotiomycetes</taxon>
        <taxon>Eurotiomycetidae</taxon>
        <taxon>Eurotiales</taxon>
        <taxon>Aspergillaceae</taxon>
        <taxon>Penicillium</taxon>
    </lineage>
</organism>
<feature type="transmembrane region" description="Helical" evidence="7">
    <location>
        <begin position="156"/>
        <end position="178"/>
    </location>
</feature>
<dbReference type="FunFam" id="1.20.1740.10:FF:000039">
    <property type="entry name" value="Neutral amino acid transporter (Eurofung)"/>
    <property type="match status" value="1"/>
</dbReference>
<feature type="transmembrane region" description="Helical" evidence="7">
    <location>
        <begin position="252"/>
        <end position="272"/>
    </location>
</feature>
<keyword evidence="5 7" id="KW-0472">Membrane</keyword>
<dbReference type="AlphaFoldDB" id="A0A9W9KYL5"/>
<dbReference type="GeneID" id="81405166"/>
<comment type="similarity">
    <text evidence="2">Belongs to the amino acid/polyamine transporter 2 family.</text>
</comment>
<feature type="transmembrane region" description="Helical" evidence="7">
    <location>
        <begin position="184"/>
        <end position="200"/>
    </location>
</feature>
<evidence type="ECO:0000256" key="3">
    <source>
        <dbReference type="ARBA" id="ARBA00022692"/>
    </source>
</evidence>
<keyword evidence="3 7" id="KW-0812">Transmembrane</keyword>
<dbReference type="Pfam" id="PF01490">
    <property type="entry name" value="Aa_trans"/>
    <property type="match status" value="1"/>
</dbReference>
<evidence type="ECO:0000256" key="6">
    <source>
        <dbReference type="SAM" id="MobiDB-lite"/>
    </source>
</evidence>
<evidence type="ECO:0000256" key="4">
    <source>
        <dbReference type="ARBA" id="ARBA00022989"/>
    </source>
</evidence>
<feature type="transmembrane region" description="Helical" evidence="7">
    <location>
        <begin position="99"/>
        <end position="120"/>
    </location>
</feature>
<dbReference type="Proteomes" id="UP001149079">
    <property type="component" value="Unassembled WGS sequence"/>
</dbReference>
<evidence type="ECO:0000313" key="10">
    <source>
        <dbReference type="Proteomes" id="UP001149079"/>
    </source>
</evidence>
<feature type="transmembrane region" description="Helical" evidence="7">
    <location>
        <begin position="326"/>
        <end position="345"/>
    </location>
</feature>
<feature type="domain" description="Amino acid transporter transmembrane" evidence="8">
    <location>
        <begin position="75"/>
        <end position="457"/>
    </location>
</feature>
<feature type="transmembrane region" description="Helical" evidence="7">
    <location>
        <begin position="76"/>
        <end position="93"/>
    </location>
</feature>
<feature type="transmembrane region" description="Helical" evidence="7">
    <location>
        <begin position="399"/>
        <end position="420"/>
    </location>
</feature>